<feature type="transmembrane region" description="Helical" evidence="1">
    <location>
        <begin position="80"/>
        <end position="96"/>
    </location>
</feature>
<keyword evidence="1" id="KW-0472">Membrane</keyword>
<keyword evidence="2" id="KW-1185">Reference proteome</keyword>
<dbReference type="AlphaFoldDB" id="A0A915J388"/>
<proteinExistence type="predicted"/>
<name>A0A915J388_ROMCU</name>
<evidence type="ECO:0000313" key="2">
    <source>
        <dbReference type="Proteomes" id="UP000887565"/>
    </source>
</evidence>
<organism evidence="2 3">
    <name type="scientific">Romanomermis culicivorax</name>
    <name type="common">Nematode worm</name>
    <dbReference type="NCBI Taxonomy" id="13658"/>
    <lineage>
        <taxon>Eukaryota</taxon>
        <taxon>Metazoa</taxon>
        <taxon>Ecdysozoa</taxon>
        <taxon>Nematoda</taxon>
        <taxon>Enoplea</taxon>
        <taxon>Dorylaimia</taxon>
        <taxon>Mermithida</taxon>
        <taxon>Mermithoidea</taxon>
        <taxon>Mermithidae</taxon>
        <taxon>Romanomermis</taxon>
    </lineage>
</organism>
<keyword evidence="1" id="KW-1133">Transmembrane helix</keyword>
<evidence type="ECO:0000313" key="3">
    <source>
        <dbReference type="WBParaSite" id="nRc.2.0.1.t20871-RA"/>
    </source>
</evidence>
<dbReference type="WBParaSite" id="nRc.2.0.1.t20871-RA">
    <property type="protein sequence ID" value="nRc.2.0.1.t20871-RA"/>
    <property type="gene ID" value="nRc.2.0.1.g20871"/>
</dbReference>
<protein>
    <submittedName>
        <fullName evidence="3">Uncharacterized protein</fullName>
    </submittedName>
</protein>
<dbReference type="Proteomes" id="UP000887565">
    <property type="component" value="Unplaced"/>
</dbReference>
<feature type="transmembrane region" description="Helical" evidence="1">
    <location>
        <begin position="35"/>
        <end position="54"/>
    </location>
</feature>
<evidence type="ECO:0000256" key="1">
    <source>
        <dbReference type="SAM" id="Phobius"/>
    </source>
</evidence>
<accession>A0A915J388</accession>
<keyword evidence="1" id="KW-0812">Transmembrane</keyword>
<reference evidence="3" key="1">
    <citation type="submission" date="2022-11" db="UniProtKB">
        <authorList>
            <consortium name="WormBaseParasite"/>
        </authorList>
    </citation>
    <scope>IDENTIFICATION</scope>
</reference>
<sequence>MLKVLKAANKILRASTPLDNDAFSQGQPFNVMFKFWWSIYLVLTAVPLVAALMASSKGGHKCLGALINWRLSRLLKLKQMRFGVAVGVGVLAGGIFRKNRVQTWSERETSLLRISRQPET</sequence>